<evidence type="ECO:0000256" key="1">
    <source>
        <dbReference type="ARBA" id="ARBA00004196"/>
    </source>
</evidence>
<dbReference type="InterPro" id="IPR050553">
    <property type="entry name" value="Thioredoxin_ResA/DsbE_sf"/>
</dbReference>
<dbReference type="RefSeq" id="WP_370483843.1">
    <property type="nucleotide sequence ID" value="NZ_JBEOQA010000002.1"/>
</dbReference>
<gene>
    <name evidence="6" type="ORF">ABTW24_14505</name>
</gene>
<accession>A0ABV4HE72</accession>
<evidence type="ECO:0000313" key="7">
    <source>
        <dbReference type="Proteomes" id="UP001566204"/>
    </source>
</evidence>
<dbReference type="CDD" id="cd02966">
    <property type="entry name" value="TlpA_like_family"/>
    <property type="match status" value="1"/>
</dbReference>
<name>A0ABV4HE72_9SPHI</name>
<dbReference type="SUPFAM" id="SSF52833">
    <property type="entry name" value="Thioredoxin-like"/>
    <property type="match status" value="1"/>
</dbReference>
<keyword evidence="7" id="KW-1185">Reference proteome</keyword>
<comment type="caution">
    <text evidence="6">The sequence shown here is derived from an EMBL/GenBank/DDBJ whole genome shotgun (WGS) entry which is preliminary data.</text>
</comment>
<evidence type="ECO:0000256" key="2">
    <source>
        <dbReference type="ARBA" id="ARBA00022748"/>
    </source>
</evidence>
<protein>
    <submittedName>
        <fullName evidence="6">TlpA disulfide reductase family protein</fullName>
    </submittedName>
</protein>
<dbReference type="InterPro" id="IPR036249">
    <property type="entry name" value="Thioredoxin-like_sf"/>
</dbReference>
<dbReference type="InterPro" id="IPR025380">
    <property type="entry name" value="DUF4369"/>
</dbReference>
<dbReference type="Pfam" id="PF14289">
    <property type="entry name" value="DUF4369"/>
    <property type="match status" value="1"/>
</dbReference>
<dbReference type="PANTHER" id="PTHR42852">
    <property type="entry name" value="THIOL:DISULFIDE INTERCHANGE PROTEIN DSBE"/>
    <property type="match status" value="1"/>
</dbReference>
<evidence type="ECO:0000256" key="4">
    <source>
        <dbReference type="ARBA" id="ARBA00023284"/>
    </source>
</evidence>
<dbReference type="Gene3D" id="3.40.30.10">
    <property type="entry name" value="Glutaredoxin"/>
    <property type="match status" value="1"/>
</dbReference>
<evidence type="ECO:0000259" key="5">
    <source>
        <dbReference type="PROSITE" id="PS51352"/>
    </source>
</evidence>
<dbReference type="EMBL" id="JBEOQB010000004">
    <property type="protein sequence ID" value="MEZ0452804.1"/>
    <property type="molecule type" value="Genomic_DNA"/>
</dbReference>
<evidence type="ECO:0000313" key="6">
    <source>
        <dbReference type="EMBL" id="MEZ0452804.1"/>
    </source>
</evidence>
<dbReference type="Pfam" id="PF00578">
    <property type="entry name" value="AhpC-TSA"/>
    <property type="match status" value="1"/>
</dbReference>
<keyword evidence="4" id="KW-0676">Redox-active center</keyword>
<evidence type="ECO:0000256" key="3">
    <source>
        <dbReference type="ARBA" id="ARBA00023157"/>
    </source>
</evidence>
<dbReference type="Proteomes" id="UP001566204">
    <property type="component" value="Unassembled WGS sequence"/>
</dbReference>
<comment type="subcellular location">
    <subcellularLocation>
        <location evidence="1">Cell envelope</location>
    </subcellularLocation>
</comment>
<dbReference type="PROSITE" id="PS00194">
    <property type="entry name" value="THIOREDOXIN_1"/>
    <property type="match status" value="1"/>
</dbReference>
<dbReference type="InterPro" id="IPR013766">
    <property type="entry name" value="Thioredoxin_domain"/>
</dbReference>
<sequence>MINKNFILMAIAVFPVMLKAQSDYRIKGEVPTGHLASLAVMSYPPDDKGGEYRADTAAIRHGRFEFAGTIGRPQLAELNLINPNAEKKAIDADEPENSMKNVGLFYLDGDISVRFDESGKASYSGGGKEQQAWLDYEHMILSRQESQAEAGFEFMQQLITDFVKSHPDNYVSVDLMDIFTQSAIQPEIVVPMYQALSKRMQHAEKVKGWLPALEKAKIALSGSQRAPSFSLNDTDGHPISLESYRGKYVLVDFWASWCTPCREENPNLLAAYERYKGNNFDVLAVSLDTKKQLWLKAIQEDKLPWKQVCDFRASSSDVAQQYEISSIPANVLVDPQGFIVGKDLRGEALHKRLADLLGK</sequence>
<reference evidence="6 7" key="1">
    <citation type="submission" date="2024-06" db="EMBL/GenBank/DDBJ databases">
        <title>Soil Sphingobacterium thalpophilum.</title>
        <authorList>
            <person name="Yang J."/>
            <person name="Li J."/>
        </authorList>
    </citation>
    <scope>NUCLEOTIDE SEQUENCE [LARGE SCALE GENOMIC DNA]</scope>
    <source>
        <strain evidence="6 7">22g91tb</strain>
    </source>
</reference>
<keyword evidence="2" id="KW-0201">Cytochrome c-type biogenesis</keyword>
<dbReference type="InterPro" id="IPR000866">
    <property type="entry name" value="AhpC/TSA"/>
</dbReference>
<feature type="domain" description="Thioredoxin" evidence="5">
    <location>
        <begin position="220"/>
        <end position="359"/>
    </location>
</feature>
<dbReference type="PANTHER" id="PTHR42852:SF6">
    <property type="entry name" value="THIOL:DISULFIDE INTERCHANGE PROTEIN DSBE"/>
    <property type="match status" value="1"/>
</dbReference>
<keyword evidence="3" id="KW-1015">Disulfide bond</keyword>
<dbReference type="InterPro" id="IPR017937">
    <property type="entry name" value="Thioredoxin_CS"/>
</dbReference>
<proteinExistence type="predicted"/>
<organism evidence="6 7">
    <name type="scientific">Sphingobacterium thalpophilum</name>
    <dbReference type="NCBI Taxonomy" id="259"/>
    <lineage>
        <taxon>Bacteria</taxon>
        <taxon>Pseudomonadati</taxon>
        <taxon>Bacteroidota</taxon>
        <taxon>Sphingobacteriia</taxon>
        <taxon>Sphingobacteriales</taxon>
        <taxon>Sphingobacteriaceae</taxon>
        <taxon>Sphingobacterium</taxon>
    </lineage>
</organism>
<dbReference type="PROSITE" id="PS51352">
    <property type="entry name" value="THIOREDOXIN_2"/>
    <property type="match status" value="1"/>
</dbReference>